<feature type="compositionally biased region" description="Pro residues" evidence="1">
    <location>
        <begin position="591"/>
        <end position="604"/>
    </location>
</feature>
<dbReference type="RefSeq" id="XP_007389768.1">
    <property type="nucleotide sequence ID" value="XM_007389706.1"/>
</dbReference>
<sequence>MSLLRLRPRFPRRTTAVVNVESVNEADVQSFSSVPTPPCGGDRSAPVELTREDSHAGGGGSSTSPFPINRLAPELLAEVFYWCILHVCVIRLENRILFPTPYSWLTIRHVCRAWREIALAFPKLSTHIWLTRPECVADMLSRSGTLPLHIYSVEPCLLDIATVDAEREAELFGLVLPQFARVAHASLVFAARAADDRWPDPRHVRRAVSRLESLTLRIYYNWTPPLPLFAGYEFPALRELECAGTSADVLHPLIVPGLCRLRLSSCNILLEEQLLPLLRQLGALGELELERAVRLSEESHRTLESVLSSSDPRDKILLPRLKKLSIVDIWGDAGFCLMHRLSFPLPAYISMQTLWVSSNLSSSCHDYADIIIATMEGITYKTLSLSTILGTGFAIDLWNDRLAADSLPPQRHSGGTGRFSFLLGCHHSFFMQCLIDRLPLSQIESALLVEKAVGFAHGVSWETVLSSMPAVEDLALRYETFDHLTPSTEPYHITTADTRTPCPSLKTLRIREFHRRSSVIQSRSPDLAHLSCLARGLAARRDDPSLALSGPVDVTQQVENFHVTYPCLRGGGPNEERPPSGDGVDVTNNPPLSPLPLPLPPLPLSPPPPPRIRLRVYLFLQSASKFTFLVVRGTP</sequence>
<evidence type="ECO:0000313" key="3">
    <source>
        <dbReference type="Proteomes" id="UP000008370"/>
    </source>
</evidence>
<dbReference type="InParanoid" id="K5XBI2"/>
<evidence type="ECO:0000313" key="2">
    <source>
        <dbReference type="EMBL" id="EKM60297.1"/>
    </source>
</evidence>
<dbReference type="Proteomes" id="UP000008370">
    <property type="component" value="Unassembled WGS sequence"/>
</dbReference>
<evidence type="ECO:0008006" key="4">
    <source>
        <dbReference type="Google" id="ProtNLM"/>
    </source>
</evidence>
<evidence type="ECO:0000256" key="1">
    <source>
        <dbReference type="SAM" id="MobiDB-lite"/>
    </source>
</evidence>
<feature type="region of interest" description="Disordered" evidence="1">
    <location>
        <begin position="29"/>
        <end position="63"/>
    </location>
</feature>
<dbReference type="EMBL" id="JH930468">
    <property type="protein sequence ID" value="EKM60297.1"/>
    <property type="molecule type" value="Genomic_DNA"/>
</dbReference>
<name>K5XBI2_PHACS</name>
<dbReference type="SUPFAM" id="SSF52058">
    <property type="entry name" value="L domain-like"/>
    <property type="match status" value="1"/>
</dbReference>
<dbReference type="AlphaFoldDB" id="K5XBI2"/>
<dbReference type="KEGG" id="pco:PHACADRAFT_179651"/>
<gene>
    <name evidence="2" type="ORF">PHACADRAFT_179651</name>
</gene>
<dbReference type="GeneID" id="18909906"/>
<accession>K5XBI2</accession>
<feature type="region of interest" description="Disordered" evidence="1">
    <location>
        <begin position="566"/>
        <end position="604"/>
    </location>
</feature>
<protein>
    <recommendedName>
        <fullName evidence="4">F-box domain-containing protein</fullName>
    </recommendedName>
</protein>
<organism evidence="2 3">
    <name type="scientific">Phanerochaete carnosa (strain HHB-10118-sp)</name>
    <name type="common">White-rot fungus</name>
    <name type="synonym">Peniophora carnosa</name>
    <dbReference type="NCBI Taxonomy" id="650164"/>
    <lineage>
        <taxon>Eukaryota</taxon>
        <taxon>Fungi</taxon>
        <taxon>Dikarya</taxon>
        <taxon>Basidiomycota</taxon>
        <taxon>Agaricomycotina</taxon>
        <taxon>Agaricomycetes</taxon>
        <taxon>Polyporales</taxon>
        <taxon>Phanerochaetaceae</taxon>
        <taxon>Phanerochaete</taxon>
    </lineage>
</organism>
<dbReference type="HOGENOM" id="CLU_029139_0_0_1"/>
<proteinExistence type="predicted"/>
<dbReference type="OrthoDB" id="2754196at2759"/>
<keyword evidence="3" id="KW-1185">Reference proteome</keyword>
<reference evidence="2 3" key="1">
    <citation type="journal article" date="2012" name="BMC Genomics">
        <title>Comparative genomics of the white-rot fungi, Phanerochaete carnosa and P. chrysosporium, to elucidate the genetic basis of the distinct wood types they colonize.</title>
        <authorList>
            <person name="Suzuki H."/>
            <person name="MacDonald J."/>
            <person name="Syed K."/>
            <person name="Salamov A."/>
            <person name="Hori C."/>
            <person name="Aerts A."/>
            <person name="Henrissat B."/>
            <person name="Wiebenga A."/>
            <person name="vanKuyk P.A."/>
            <person name="Barry K."/>
            <person name="Lindquist E."/>
            <person name="LaButti K."/>
            <person name="Lapidus A."/>
            <person name="Lucas S."/>
            <person name="Coutinho P."/>
            <person name="Gong Y."/>
            <person name="Samejima M."/>
            <person name="Mahadevan R."/>
            <person name="Abou-Zaid M."/>
            <person name="de Vries R.P."/>
            <person name="Igarashi K."/>
            <person name="Yadav J.S."/>
            <person name="Grigoriev I.V."/>
            <person name="Master E.R."/>
        </authorList>
    </citation>
    <scope>NUCLEOTIDE SEQUENCE [LARGE SCALE GENOMIC DNA]</scope>
    <source>
        <strain evidence="2 3">HHB-10118-sp</strain>
    </source>
</reference>